<feature type="active site" evidence="5">
    <location>
        <position position="125"/>
    </location>
</feature>
<organism evidence="9 10">
    <name type="scientific">Geodermatophilus poikilotrophus</name>
    <dbReference type="NCBI Taxonomy" id="1333667"/>
    <lineage>
        <taxon>Bacteria</taxon>
        <taxon>Bacillati</taxon>
        <taxon>Actinomycetota</taxon>
        <taxon>Actinomycetes</taxon>
        <taxon>Geodermatophilales</taxon>
        <taxon>Geodermatophilaceae</taxon>
        <taxon>Geodermatophilus</taxon>
    </lineage>
</organism>
<dbReference type="PROSITE" id="PS51679">
    <property type="entry name" value="SAM_MT_C5"/>
    <property type="match status" value="1"/>
</dbReference>
<dbReference type="PROSITE" id="PS00094">
    <property type="entry name" value="C5_MTASE_1"/>
    <property type="match status" value="1"/>
</dbReference>
<dbReference type="Gene3D" id="3.90.120.10">
    <property type="entry name" value="DNA Methylase, subunit A, domain 2"/>
    <property type="match status" value="1"/>
</dbReference>
<evidence type="ECO:0000313" key="9">
    <source>
        <dbReference type="EMBL" id="SET21888.1"/>
    </source>
</evidence>
<sequence>MSTPTRNYGVKLVRGPFVRLEPHREHCANEGELAHWVASLRREDPSLRLAADLFSGAGGMSLGLEQAGFRVVFSADHDPEAVETHAHHFGGMAVDWDLADADAVERVAATLRAVGVELLAGGPPCQPFSKAGRSGIRDRVRRGLRDPHDQRRDLWRSFLEVVRLAEPKAVVMENVPDMALDREMFIFRSIVEELEQLGYGVQGRVLDCRAYGIPQFRQRLIIVALRNGQVFEWPAVAEQAVNVWNAIGDMPEVEGGWRPAGGANGWTDYAGPVTAYQRLMRQGILGAESARLYDHITRPVREDDAIAFEHMDHETRYSQLPESAQRYRTDIFDDKYKRLDENHFSRTITAHIAKDGYWYIHPRQGRTITIREAARLQSFPDWFRFAGPPSAAFRQIGNAVPPLLAKQLGECLAVQLGKPAVAPSSSRQTGETLALWFAGRERLAVPWLKAQTAWQVVLAEMLLDRLPTLSAQLVWPSLSSWATPEAALAGAEDLREVASWVGRDDRVDRLLEIAAHVISDGGALASPLASSPAEGASLGADVGRDGAEEKAPAAGKSGHHAETAASVPRTVLDLALLVVPSASGDGEEPVIAGRGLLRVARRFFGDEQVLDRQNRLTDGRIAVSRLIGGADSARGAHLGLIELAASLCTTGTPACGECPLRESCEEGSATT</sequence>
<dbReference type="GO" id="GO:0044027">
    <property type="term" value="P:negative regulation of gene expression via chromosomal CpG island methylation"/>
    <property type="evidence" value="ECO:0007669"/>
    <property type="project" value="TreeGrafter"/>
</dbReference>
<dbReference type="EC" id="2.1.1.37" evidence="7"/>
<dbReference type="Gene3D" id="1.10.1670.10">
    <property type="entry name" value="Helix-hairpin-Helix base-excision DNA repair enzymes (C-terminal)"/>
    <property type="match status" value="1"/>
</dbReference>
<dbReference type="InterPro" id="IPR018117">
    <property type="entry name" value="C5_DNA_meth_AS"/>
</dbReference>
<evidence type="ECO:0000256" key="8">
    <source>
        <dbReference type="SAM" id="MobiDB-lite"/>
    </source>
</evidence>
<feature type="region of interest" description="Disordered" evidence="8">
    <location>
        <begin position="535"/>
        <end position="562"/>
    </location>
</feature>
<accession>A0A1I0CS39</accession>
<evidence type="ECO:0000256" key="4">
    <source>
        <dbReference type="ARBA" id="ARBA00022747"/>
    </source>
</evidence>
<feature type="compositionally biased region" description="Basic and acidic residues" evidence="8">
    <location>
        <begin position="542"/>
        <end position="551"/>
    </location>
</feature>
<dbReference type="InterPro" id="IPR031303">
    <property type="entry name" value="C5_meth_CS"/>
</dbReference>
<dbReference type="GO" id="GO:0032259">
    <property type="term" value="P:methylation"/>
    <property type="evidence" value="ECO:0007669"/>
    <property type="project" value="UniProtKB-KW"/>
</dbReference>
<dbReference type="PRINTS" id="PR00105">
    <property type="entry name" value="C5METTRFRASE"/>
</dbReference>
<evidence type="ECO:0000256" key="1">
    <source>
        <dbReference type="ARBA" id="ARBA00022603"/>
    </source>
</evidence>
<evidence type="ECO:0000256" key="2">
    <source>
        <dbReference type="ARBA" id="ARBA00022679"/>
    </source>
</evidence>
<evidence type="ECO:0000256" key="6">
    <source>
        <dbReference type="RuleBase" id="RU000416"/>
    </source>
</evidence>
<dbReference type="SUPFAM" id="SSF53335">
    <property type="entry name" value="S-adenosyl-L-methionine-dependent methyltransferases"/>
    <property type="match status" value="1"/>
</dbReference>
<dbReference type="OrthoDB" id="9813719at2"/>
<keyword evidence="10" id="KW-1185">Reference proteome</keyword>
<keyword evidence="3 5" id="KW-0949">S-adenosyl-L-methionine</keyword>
<evidence type="ECO:0000256" key="5">
    <source>
        <dbReference type="PROSITE-ProRule" id="PRU01016"/>
    </source>
</evidence>
<dbReference type="InterPro" id="IPR023170">
    <property type="entry name" value="HhH_base_excis_C"/>
</dbReference>
<dbReference type="GO" id="GO:0003886">
    <property type="term" value="F:DNA (cytosine-5-)-methyltransferase activity"/>
    <property type="evidence" value="ECO:0007669"/>
    <property type="project" value="UniProtKB-EC"/>
</dbReference>
<proteinExistence type="inferred from homology"/>
<dbReference type="InterPro" id="IPR050390">
    <property type="entry name" value="C5-Methyltransferase"/>
</dbReference>
<dbReference type="RefSeq" id="WP_091442312.1">
    <property type="nucleotide sequence ID" value="NZ_FOIE01000003.1"/>
</dbReference>
<dbReference type="InterPro" id="IPR029063">
    <property type="entry name" value="SAM-dependent_MTases_sf"/>
</dbReference>
<dbReference type="PANTHER" id="PTHR10629">
    <property type="entry name" value="CYTOSINE-SPECIFIC METHYLTRANSFERASE"/>
    <property type="match status" value="1"/>
</dbReference>
<evidence type="ECO:0000256" key="3">
    <source>
        <dbReference type="ARBA" id="ARBA00022691"/>
    </source>
</evidence>
<dbReference type="PANTHER" id="PTHR10629:SF52">
    <property type="entry name" value="DNA (CYTOSINE-5)-METHYLTRANSFERASE 1"/>
    <property type="match status" value="1"/>
</dbReference>
<reference evidence="10" key="1">
    <citation type="submission" date="2016-10" db="EMBL/GenBank/DDBJ databases">
        <authorList>
            <person name="Varghese N."/>
            <person name="Submissions S."/>
        </authorList>
    </citation>
    <scope>NUCLEOTIDE SEQUENCE [LARGE SCALE GENOMIC DNA]</scope>
    <source>
        <strain evidence="10">DSM 44209</strain>
    </source>
</reference>
<dbReference type="PROSITE" id="PS00095">
    <property type="entry name" value="C5_MTASE_2"/>
    <property type="match status" value="1"/>
</dbReference>
<keyword evidence="4" id="KW-0680">Restriction system</keyword>
<dbReference type="GO" id="GO:0003677">
    <property type="term" value="F:DNA binding"/>
    <property type="evidence" value="ECO:0007669"/>
    <property type="project" value="TreeGrafter"/>
</dbReference>
<dbReference type="NCBIfam" id="TIGR00675">
    <property type="entry name" value="dcm"/>
    <property type="match status" value="1"/>
</dbReference>
<comment type="similarity">
    <text evidence="5 6">Belongs to the class I-like SAM-binding methyltransferase superfamily. C5-methyltransferase family.</text>
</comment>
<dbReference type="SUPFAM" id="SSF48150">
    <property type="entry name" value="DNA-glycosylase"/>
    <property type="match status" value="1"/>
</dbReference>
<dbReference type="Pfam" id="PF00145">
    <property type="entry name" value="DNA_methylase"/>
    <property type="match status" value="1"/>
</dbReference>
<dbReference type="Proteomes" id="UP000198507">
    <property type="component" value="Unassembled WGS sequence"/>
</dbReference>
<comment type="catalytic activity">
    <reaction evidence="7">
        <text>a 2'-deoxycytidine in DNA + S-adenosyl-L-methionine = a 5-methyl-2'-deoxycytidine in DNA + S-adenosyl-L-homocysteine + H(+)</text>
        <dbReference type="Rhea" id="RHEA:13681"/>
        <dbReference type="Rhea" id="RHEA-COMP:11369"/>
        <dbReference type="Rhea" id="RHEA-COMP:11370"/>
        <dbReference type="ChEBI" id="CHEBI:15378"/>
        <dbReference type="ChEBI" id="CHEBI:57856"/>
        <dbReference type="ChEBI" id="CHEBI:59789"/>
        <dbReference type="ChEBI" id="CHEBI:85452"/>
        <dbReference type="ChEBI" id="CHEBI:85454"/>
        <dbReference type="EC" id="2.1.1.37"/>
    </reaction>
</comment>
<gene>
    <name evidence="9" type="ORF">SAMN04488546_1712</name>
</gene>
<evidence type="ECO:0000256" key="7">
    <source>
        <dbReference type="RuleBase" id="RU000417"/>
    </source>
</evidence>
<protein>
    <recommendedName>
        <fullName evidence="7">Cytosine-specific methyltransferase</fullName>
        <ecNumber evidence="7">2.1.1.37</ecNumber>
    </recommendedName>
</protein>
<keyword evidence="2 5" id="KW-0808">Transferase</keyword>
<dbReference type="InterPro" id="IPR001525">
    <property type="entry name" value="C5_MeTfrase"/>
</dbReference>
<dbReference type="InterPro" id="IPR011257">
    <property type="entry name" value="DNA_glycosylase"/>
</dbReference>
<name>A0A1I0CS39_9ACTN</name>
<dbReference type="EMBL" id="FOIE01000003">
    <property type="protein sequence ID" value="SET21888.1"/>
    <property type="molecule type" value="Genomic_DNA"/>
</dbReference>
<keyword evidence="1 5" id="KW-0489">Methyltransferase</keyword>
<evidence type="ECO:0000313" key="10">
    <source>
        <dbReference type="Proteomes" id="UP000198507"/>
    </source>
</evidence>
<dbReference type="GO" id="GO:0006281">
    <property type="term" value="P:DNA repair"/>
    <property type="evidence" value="ECO:0007669"/>
    <property type="project" value="InterPro"/>
</dbReference>
<dbReference type="AlphaFoldDB" id="A0A1I0CS39"/>
<dbReference type="Gene3D" id="3.40.50.150">
    <property type="entry name" value="Vaccinia Virus protein VP39"/>
    <property type="match status" value="1"/>
</dbReference>
<dbReference type="GO" id="GO:0009307">
    <property type="term" value="P:DNA restriction-modification system"/>
    <property type="evidence" value="ECO:0007669"/>
    <property type="project" value="UniProtKB-KW"/>
</dbReference>